<name>A0ABW4HA41_9FLAO</name>
<evidence type="ECO:0000256" key="3">
    <source>
        <dbReference type="ARBA" id="ARBA00023172"/>
    </source>
</evidence>
<evidence type="ECO:0000256" key="2">
    <source>
        <dbReference type="ARBA" id="ARBA00023125"/>
    </source>
</evidence>
<keyword evidence="3" id="KW-0233">DNA recombination</keyword>
<evidence type="ECO:0000259" key="4">
    <source>
        <dbReference type="PROSITE" id="PS51898"/>
    </source>
</evidence>
<comment type="caution">
    <text evidence="5">The sequence shown here is derived from an EMBL/GenBank/DDBJ whole genome shotgun (WGS) entry which is preliminary data.</text>
</comment>
<evidence type="ECO:0000313" key="5">
    <source>
        <dbReference type="EMBL" id="MFD1602338.1"/>
    </source>
</evidence>
<dbReference type="RefSeq" id="WP_379817710.1">
    <property type="nucleotide sequence ID" value="NZ_JBHUDZ010000007.1"/>
</dbReference>
<sequence length="348" mass="40992">MKKTSILVPLFKQFIKETETGKRLKKNGEKIKPGSIQNYKYVLNNLIQFSSETKFELRICDASKLDKRELLSEKSYWKKFYQKFTEFLYKKGCHDNYVGANIKVIRVFFNYLKNDKDLNTGDFQRLFYVRKEEIEIFVLSPEQLKFLIHDNEFEETLIPSYKRIKDIFVFGCSTGLRYSDIFLLTNKNFEKIDGDWYLKLKSKKTKTFSFIKLSSYAITIFLRYTTNNSKVTLFGNTSLFNFNKSLKHIGELAGFTNPIEVSREKQGKTQKITKKTDASKNRFCDKMSSHMMRRTAITTLLILGMPEHLVRKISGHSHASTSFNRYVHYAQAYMDKEIEKVHSKLESY</sequence>
<dbReference type="EMBL" id="JBHUDZ010000007">
    <property type="protein sequence ID" value="MFD1602338.1"/>
    <property type="molecule type" value="Genomic_DNA"/>
</dbReference>
<gene>
    <name evidence="5" type="ORF">ACFSC2_06235</name>
</gene>
<protein>
    <submittedName>
        <fullName evidence="5">Tyrosine-type recombinase/integrase</fullName>
    </submittedName>
</protein>
<dbReference type="SUPFAM" id="SSF56349">
    <property type="entry name" value="DNA breaking-rejoining enzymes"/>
    <property type="match status" value="1"/>
</dbReference>
<evidence type="ECO:0000313" key="6">
    <source>
        <dbReference type="Proteomes" id="UP001597138"/>
    </source>
</evidence>
<proteinExistence type="inferred from homology"/>
<feature type="domain" description="Tyr recombinase" evidence="4">
    <location>
        <begin position="134"/>
        <end position="339"/>
    </location>
</feature>
<dbReference type="InterPro" id="IPR013762">
    <property type="entry name" value="Integrase-like_cat_sf"/>
</dbReference>
<accession>A0ABW4HA41</accession>
<keyword evidence="2" id="KW-0238">DNA-binding</keyword>
<dbReference type="Gene3D" id="1.10.150.130">
    <property type="match status" value="1"/>
</dbReference>
<dbReference type="InterPro" id="IPR011010">
    <property type="entry name" value="DNA_brk_join_enz"/>
</dbReference>
<evidence type="ECO:0000256" key="1">
    <source>
        <dbReference type="ARBA" id="ARBA00008857"/>
    </source>
</evidence>
<dbReference type="PANTHER" id="PTHR30349">
    <property type="entry name" value="PHAGE INTEGRASE-RELATED"/>
    <property type="match status" value="1"/>
</dbReference>
<dbReference type="Gene3D" id="1.10.443.10">
    <property type="entry name" value="Intergrase catalytic core"/>
    <property type="match status" value="1"/>
</dbReference>
<dbReference type="PROSITE" id="PS51898">
    <property type="entry name" value="TYR_RECOMBINASE"/>
    <property type="match status" value="1"/>
</dbReference>
<dbReference type="InterPro" id="IPR010998">
    <property type="entry name" value="Integrase_recombinase_N"/>
</dbReference>
<dbReference type="InterPro" id="IPR002104">
    <property type="entry name" value="Integrase_catalytic"/>
</dbReference>
<dbReference type="Proteomes" id="UP001597138">
    <property type="component" value="Unassembled WGS sequence"/>
</dbReference>
<dbReference type="InterPro" id="IPR050090">
    <property type="entry name" value="Tyrosine_recombinase_XerCD"/>
</dbReference>
<comment type="similarity">
    <text evidence="1">Belongs to the 'phage' integrase family.</text>
</comment>
<reference evidence="6" key="1">
    <citation type="journal article" date="2019" name="Int. J. Syst. Evol. Microbiol.">
        <title>The Global Catalogue of Microorganisms (GCM) 10K type strain sequencing project: providing services to taxonomists for standard genome sequencing and annotation.</title>
        <authorList>
            <consortium name="The Broad Institute Genomics Platform"/>
            <consortium name="The Broad Institute Genome Sequencing Center for Infectious Disease"/>
            <person name="Wu L."/>
            <person name="Ma J."/>
        </authorList>
    </citation>
    <scope>NUCLEOTIDE SEQUENCE [LARGE SCALE GENOMIC DNA]</scope>
    <source>
        <strain evidence="6">CCUG 70865</strain>
    </source>
</reference>
<dbReference type="Pfam" id="PF00589">
    <property type="entry name" value="Phage_integrase"/>
    <property type="match status" value="1"/>
</dbReference>
<organism evidence="5 6">
    <name type="scientific">Flavobacterium artemisiae</name>
    <dbReference type="NCBI Taxonomy" id="2126556"/>
    <lineage>
        <taxon>Bacteria</taxon>
        <taxon>Pseudomonadati</taxon>
        <taxon>Bacteroidota</taxon>
        <taxon>Flavobacteriia</taxon>
        <taxon>Flavobacteriales</taxon>
        <taxon>Flavobacteriaceae</taxon>
        <taxon>Flavobacterium</taxon>
    </lineage>
</organism>
<keyword evidence="6" id="KW-1185">Reference proteome</keyword>
<dbReference type="PANTHER" id="PTHR30349:SF64">
    <property type="entry name" value="PROPHAGE INTEGRASE INTD-RELATED"/>
    <property type="match status" value="1"/>
</dbReference>